<name>A0A2M4DBZ2_ANODA</name>
<accession>A0A2M4DBZ2</accession>
<sequence length="66" mass="7158">MCLSVAVCVLEVFSLAYAFALRITTLTAITSDSPSMTIRSSGRTDRTFAQHQSQATSVTVLWSCLI</sequence>
<organism evidence="1">
    <name type="scientific">Anopheles darlingi</name>
    <name type="common">Mosquito</name>
    <dbReference type="NCBI Taxonomy" id="43151"/>
    <lineage>
        <taxon>Eukaryota</taxon>
        <taxon>Metazoa</taxon>
        <taxon>Ecdysozoa</taxon>
        <taxon>Arthropoda</taxon>
        <taxon>Hexapoda</taxon>
        <taxon>Insecta</taxon>
        <taxon>Pterygota</taxon>
        <taxon>Neoptera</taxon>
        <taxon>Endopterygota</taxon>
        <taxon>Diptera</taxon>
        <taxon>Nematocera</taxon>
        <taxon>Culicoidea</taxon>
        <taxon>Culicidae</taxon>
        <taxon>Anophelinae</taxon>
        <taxon>Anopheles</taxon>
    </lineage>
</organism>
<dbReference type="EMBL" id="GGFL01010909">
    <property type="protein sequence ID" value="MBW75087.1"/>
    <property type="molecule type" value="Transcribed_RNA"/>
</dbReference>
<reference evidence="1" key="1">
    <citation type="submission" date="2018-01" db="EMBL/GenBank/DDBJ databases">
        <title>An insight into the sialome of Amazonian anophelines.</title>
        <authorList>
            <person name="Ribeiro J.M."/>
            <person name="Scarpassa V."/>
            <person name="Calvo E."/>
        </authorList>
    </citation>
    <scope>NUCLEOTIDE SEQUENCE</scope>
</reference>
<protein>
    <submittedName>
        <fullName evidence="1">Putative secreted protein</fullName>
    </submittedName>
</protein>
<dbReference type="AlphaFoldDB" id="A0A2M4DBZ2"/>
<evidence type="ECO:0000313" key="1">
    <source>
        <dbReference type="EMBL" id="MBW75087.1"/>
    </source>
</evidence>
<proteinExistence type="predicted"/>